<keyword evidence="3" id="KW-0804">Transcription</keyword>
<keyword evidence="1" id="KW-0805">Transcription regulation</keyword>
<protein>
    <submittedName>
        <fullName evidence="5">DNA-binding transcriptional regulator, MarR family</fullName>
    </submittedName>
</protein>
<dbReference type="Proteomes" id="UP000184241">
    <property type="component" value="Unassembled WGS sequence"/>
</dbReference>
<dbReference type="InterPro" id="IPR036388">
    <property type="entry name" value="WH-like_DNA-bd_sf"/>
</dbReference>
<evidence type="ECO:0000313" key="6">
    <source>
        <dbReference type="Proteomes" id="UP000184241"/>
    </source>
</evidence>
<dbReference type="SMART" id="SM00347">
    <property type="entry name" value="HTH_MARR"/>
    <property type="match status" value="1"/>
</dbReference>
<organism evidence="5 6">
    <name type="scientific">Clostridium intestinale DSM 6191</name>
    <dbReference type="NCBI Taxonomy" id="1121320"/>
    <lineage>
        <taxon>Bacteria</taxon>
        <taxon>Bacillati</taxon>
        <taxon>Bacillota</taxon>
        <taxon>Clostridia</taxon>
        <taxon>Eubacteriales</taxon>
        <taxon>Clostridiaceae</taxon>
        <taxon>Clostridium</taxon>
    </lineage>
</organism>
<dbReference type="InterPro" id="IPR036390">
    <property type="entry name" value="WH_DNA-bd_sf"/>
</dbReference>
<dbReference type="PANTHER" id="PTHR42756">
    <property type="entry name" value="TRANSCRIPTIONAL REGULATOR, MARR"/>
    <property type="match status" value="1"/>
</dbReference>
<evidence type="ECO:0000313" key="5">
    <source>
        <dbReference type="EMBL" id="SHH89129.1"/>
    </source>
</evidence>
<keyword evidence="2 5" id="KW-0238">DNA-binding</keyword>
<evidence type="ECO:0000256" key="3">
    <source>
        <dbReference type="ARBA" id="ARBA00023163"/>
    </source>
</evidence>
<proteinExistence type="predicted"/>
<dbReference type="Pfam" id="PF01047">
    <property type="entry name" value="MarR"/>
    <property type="match status" value="1"/>
</dbReference>
<dbReference type="AlphaFoldDB" id="A0A1M5WNP1"/>
<gene>
    <name evidence="5" type="ORF">SAMN02745941_01179</name>
</gene>
<feature type="domain" description="HTH marR-type" evidence="4">
    <location>
        <begin position="1"/>
        <end position="140"/>
    </location>
</feature>
<name>A0A1M5WNP1_9CLOT</name>
<dbReference type="GO" id="GO:0003677">
    <property type="term" value="F:DNA binding"/>
    <property type="evidence" value="ECO:0007669"/>
    <property type="project" value="UniProtKB-KW"/>
</dbReference>
<sequence length="150" mass="17536">MDSKIINIVKEINQLEYACNSMLTKEYEKLLDDNISNSQIIVLGHIHENESISTKELAKLMNISPSAISQTLNRLESSKYIKRTINPDNRREIIVQLDIKGEEYIENSNKLELEIIERFYSKMSWEDLLNLKNIMGKFAEIIKEEQESKE</sequence>
<dbReference type="GO" id="GO:0003700">
    <property type="term" value="F:DNA-binding transcription factor activity"/>
    <property type="evidence" value="ECO:0007669"/>
    <property type="project" value="InterPro"/>
</dbReference>
<evidence type="ECO:0000256" key="1">
    <source>
        <dbReference type="ARBA" id="ARBA00023015"/>
    </source>
</evidence>
<dbReference type="RefSeq" id="WP_073017663.1">
    <property type="nucleotide sequence ID" value="NZ_FQXU01000004.1"/>
</dbReference>
<dbReference type="PROSITE" id="PS50995">
    <property type="entry name" value="HTH_MARR_2"/>
    <property type="match status" value="1"/>
</dbReference>
<dbReference type="Gene3D" id="1.10.10.10">
    <property type="entry name" value="Winged helix-like DNA-binding domain superfamily/Winged helix DNA-binding domain"/>
    <property type="match status" value="1"/>
</dbReference>
<dbReference type="PRINTS" id="PR00598">
    <property type="entry name" value="HTHMARR"/>
</dbReference>
<dbReference type="InterPro" id="IPR000835">
    <property type="entry name" value="HTH_MarR-typ"/>
</dbReference>
<accession>A0A1M5WNP1</accession>
<reference evidence="5 6" key="1">
    <citation type="submission" date="2016-11" db="EMBL/GenBank/DDBJ databases">
        <authorList>
            <person name="Jaros S."/>
            <person name="Januszkiewicz K."/>
            <person name="Wedrychowicz H."/>
        </authorList>
    </citation>
    <scope>NUCLEOTIDE SEQUENCE [LARGE SCALE GENOMIC DNA]</scope>
    <source>
        <strain evidence="5 6">DSM 6191</strain>
    </source>
</reference>
<dbReference type="EMBL" id="FQXU01000004">
    <property type="protein sequence ID" value="SHH89129.1"/>
    <property type="molecule type" value="Genomic_DNA"/>
</dbReference>
<evidence type="ECO:0000256" key="2">
    <source>
        <dbReference type="ARBA" id="ARBA00023125"/>
    </source>
</evidence>
<dbReference type="SUPFAM" id="SSF46785">
    <property type="entry name" value="Winged helix' DNA-binding domain"/>
    <property type="match status" value="1"/>
</dbReference>
<dbReference type="PANTHER" id="PTHR42756:SF1">
    <property type="entry name" value="TRANSCRIPTIONAL REPRESSOR OF EMRAB OPERON"/>
    <property type="match status" value="1"/>
</dbReference>
<evidence type="ECO:0000259" key="4">
    <source>
        <dbReference type="PROSITE" id="PS50995"/>
    </source>
</evidence>